<comment type="cofactor">
    <cofactor evidence="1">
        <name>a metal cation</name>
        <dbReference type="ChEBI" id="CHEBI:25213"/>
    </cofactor>
</comment>
<evidence type="ECO:0000256" key="7">
    <source>
        <dbReference type="ARBA" id="ARBA00023052"/>
    </source>
</evidence>
<keyword evidence="8" id="KW-0456">Lyase</keyword>
<evidence type="ECO:0000259" key="13">
    <source>
        <dbReference type="Pfam" id="PF02776"/>
    </source>
</evidence>
<evidence type="ECO:0000256" key="10">
    <source>
        <dbReference type="RuleBase" id="RU362132"/>
    </source>
</evidence>
<dbReference type="Proteomes" id="UP000597459">
    <property type="component" value="Unassembled WGS sequence"/>
</dbReference>
<keyword evidence="5" id="KW-0210">Decarboxylase</keyword>
<dbReference type="InterPro" id="IPR012110">
    <property type="entry name" value="PDC/IPDC-like"/>
</dbReference>
<dbReference type="Pfam" id="PF02776">
    <property type="entry name" value="TPP_enzyme_N"/>
    <property type="match status" value="1"/>
</dbReference>
<keyword evidence="7 10" id="KW-0786">Thiamine pyrophosphate</keyword>
<gene>
    <name evidence="14" type="ORF">GOB87_11285</name>
</gene>
<feature type="binding site" evidence="9">
    <location>
        <position position="478"/>
    </location>
    <ligand>
        <name>Mg(2+)</name>
        <dbReference type="ChEBI" id="CHEBI:18420"/>
    </ligand>
</feature>
<evidence type="ECO:0000256" key="5">
    <source>
        <dbReference type="ARBA" id="ARBA00022793"/>
    </source>
</evidence>
<protein>
    <recommendedName>
        <fullName evidence="16">Pyruvate decarboxylase</fullName>
    </recommendedName>
</protein>
<evidence type="ECO:0008006" key="16">
    <source>
        <dbReference type="Google" id="ProtNLM"/>
    </source>
</evidence>
<dbReference type="PIRSF" id="PIRSF036565">
    <property type="entry name" value="Pyruvt_ip_decrb"/>
    <property type="match status" value="1"/>
</dbReference>
<evidence type="ECO:0000259" key="12">
    <source>
        <dbReference type="Pfam" id="PF02775"/>
    </source>
</evidence>
<dbReference type="CDD" id="cd07038">
    <property type="entry name" value="TPP_PYR_PDC_IPDC_like"/>
    <property type="match status" value="1"/>
</dbReference>
<dbReference type="RefSeq" id="WP_166316722.1">
    <property type="nucleotide sequence ID" value="NZ_WOTH01000025.1"/>
</dbReference>
<dbReference type="CDD" id="cd02005">
    <property type="entry name" value="TPP_PDC_IPDC"/>
    <property type="match status" value="1"/>
</dbReference>
<evidence type="ECO:0000313" key="14">
    <source>
        <dbReference type="EMBL" id="NHO54526.1"/>
    </source>
</evidence>
<comment type="similarity">
    <text evidence="3 10">Belongs to the TPP enzyme family.</text>
</comment>
<comment type="cofactor">
    <cofactor evidence="2">
        <name>thiamine diphosphate</name>
        <dbReference type="ChEBI" id="CHEBI:58937"/>
    </cofactor>
</comment>
<dbReference type="GO" id="GO:0005829">
    <property type="term" value="C:cytosol"/>
    <property type="evidence" value="ECO:0007669"/>
    <property type="project" value="TreeGrafter"/>
</dbReference>
<dbReference type="GO" id="GO:0000949">
    <property type="term" value="P:aromatic amino acid family catabolic process to alcohol via Ehrlich pathway"/>
    <property type="evidence" value="ECO:0007669"/>
    <property type="project" value="TreeGrafter"/>
</dbReference>
<evidence type="ECO:0000256" key="6">
    <source>
        <dbReference type="ARBA" id="ARBA00022842"/>
    </source>
</evidence>
<keyword evidence="4 9" id="KW-0479">Metal-binding</keyword>
<sequence length="570" mass="62459">MTQNAGSSENTEQIRGTVGEILLDALIQTGVRYIFGVPGDFNLTFLDVVENHPDVDFISCRNELNASYAADGYSRVAGLGVLVTTYGVGDLSALNGVAGAYAEKIPLIHISGSPPTHAVDRGLPLHHTAADGNFNNVLNCFREFTVESLRLSLSDTASEISRAIRIALTQSRPVYIQLPSDIVNREIFGNVVARPSALFADAVTKKIARRIFDRIDRSVNPVFLVGGAYPRSHFMELLLELAGSRKIPVILSPTAKGILSEYDTRFCGYYKGKQSEKSTSDLLDRADSIVAIGMRYSDVETGLFSDNIDPSALIDIQPEIVTFDQDAVTIPSENILIEEIVNIADLPLAAEGDTSRAAPAQKRDYKRGEQLDSLTHASLWTCIEDFLDEDDIVVADTGTAFSGLMSVKMPQRITVISQPTWASLGYALPAALGASVAARGRRVVVFLGDGSLQMTIQEFSTIVSLNLPILFFFINNKGYTIGKLINGFHAEYNKIPGWDYLQIINAMSPGYDIFYRKVSTVDDFYSAMNCMVSHSKLSFIDMVLPADDFPKGLDKFCAEFANFDYGKPRE</sequence>
<dbReference type="InterPro" id="IPR047213">
    <property type="entry name" value="TPP_PYR_PDC_IPDC-like"/>
</dbReference>
<dbReference type="Pfam" id="PF02775">
    <property type="entry name" value="TPP_enzyme_C"/>
    <property type="match status" value="1"/>
</dbReference>
<dbReference type="PANTHER" id="PTHR43452">
    <property type="entry name" value="PYRUVATE DECARBOXYLASE"/>
    <property type="match status" value="1"/>
</dbReference>
<evidence type="ECO:0000256" key="9">
    <source>
        <dbReference type="PIRSR" id="PIRSR036565-2"/>
    </source>
</evidence>
<proteinExistence type="inferred from homology"/>
<organism evidence="14 15">
    <name type="scientific">Acetobacter estunensis</name>
    <dbReference type="NCBI Taxonomy" id="104097"/>
    <lineage>
        <taxon>Bacteria</taxon>
        <taxon>Pseudomonadati</taxon>
        <taxon>Pseudomonadota</taxon>
        <taxon>Alphaproteobacteria</taxon>
        <taxon>Acetobacterales</taxon>
        <taxon>Acetobacteraceae</taxon>
        <taxon>Acetobacter</taxon>
    </lineage>
</organism>
<dbReference type="SUPFAM" id="SSF52467">
    <property type="entry name" value="DHS-like NAD/FAD-binding domain"/>
    <property type="match status" value="1"/>
</dbReference>
<feature type="domain" description="Thiamine pyrophosphate enzyme TPP-binding" evidence="12">
    <location>
        <begin position="408"/>
        <end position="541"/>
    </location>
</feature>
<dbReference type="PANTHER" id="PTHR43452:SF30">
    <property type="entry name" value="PYRUVATE DECARBOXYLASE ISOZYME 1-RELATED"/>
    <property type="match status" value="1"/>
</dbReference>
<evidence type="ECO:0000256" key="4">
    <source>
        <dbReference type="ARBA" id="ARBA00022723"/>
    </source>
</evidence>
<feature type="domain" description="Thiamine pyrophosphate enzyme N-terminal TPP-binding" evidence="13">
    <location>
        <begin position="17"/>
        <end position="122"/>
    </location>
</feature>
<feature type="domain" description="Thiamine pyrophosphate enzyme central" evidence="11">
    <location>
        <begin position="210"/>
        <end position="319"/>
    </location>
</feature>
<dbReference type="SUPFAM" id="SSF52518">
    <property type="entry name" value="Thiamin diphosphate-binding fold (THDP-binding)"/>
    <property type="match status" value="2"/>
</dbReference>
<keyword evidence="6 9" id="KW-0460">Magnesium</keyword>
<dbReference type="InterPro" id="IPR012001">
    <property type="entry name" value="Thiamin_PyroP_enz_TPP-bd_dom"/>
</dbReference>
<accession>A0A967B9N7</accession>
<dbReference type="Gene3D" id="3.40.50.970">
    <property type="match status" value="2"/>
</dbReference>
<dbReference type="GO" id="GO:0000287">
    <property type="term" value="F:magnesium ion binding"/>
    <property type="evidence" value="ECO:0007669"/>
    <property type="project" value="InterPro"/>
</dbReference>
<dbReference type="AlphaFoldDB" id="A0A967B9N7"/>
<feature type="binding site" evidence="9">
    <location>
        <position position="476"/>
    </location>
    <ligand>
        <name>Mg(2+)</name>
        <dbReference type="ChEBI" id="CHEBI:18420"/>
    </ligand>
</feature>
<dbReference type="InterPro" id="IPR029061">
    <property type="entry name" value="THDP-binding"/>
</dbReference>
<name>A0A967B9N7_9PROT</name>
<reference evidence="14" key="1">
    <citation type="submission" date="2019-11" db="EMBL/GenBank/DDBJ databases">
        <title>Description of new Acetobacter species.</title>
        <authorList>
            <person name="Cleenwerck I."/>
            <person name="Sombolestani A.S."/>
        </authorList>
    </citation>
    <scope>NUCLEOTIDE SEQUENCE</scope>
    <source>
        <strain evidence="14">LMG 1626</strain>
    </source>
</reference>
<comment type="cofactor">
    <cofactor evidence="9">
        <name>Mg(2+)</name>
        <dbReference type="ChEBI" id="CHEBI:18420"/>
    </cofactor>
    <text evidence="9">Binds 1 Mg(2+) per subunit.</text>
</comment>
<dbReference type="Pfam" id="PF00205">
    <property type="entry name" value="TPP_enzyme_M"/>
    <property type="match status" value="1"/>
</dbReference>
<dbReference type="EMBL" id="WOTH01000025">
    <property type="protein sequence ID" value="NHO54526.1"/>
    <property type="molecule type" value="Genomic_DNA"/>
</dbReference>
<dbReference type="InterPro" id="IPR047214">
    <property type="entry name" value="TPP_PDC_IPDC"/>
</dbReference>
<dbReference type="InterPro" id="IPR011766">
    <property type="entry name" value="TPP_enzyme_TPP-bd"/>
</dbReference>
<comment type="caution">
    <text evidence="14">The sequence shown here is derived from an EMBL/GenBank/DDBJ whole genome shotgun (WGS) entry which is preliminary data.</text>
</comment>
<evidence type="ECO:0000313" key="15">
    <source>
        <dbReference type="Proteomes" id="UP000597459"/>
    </source>
</evidence>
<evidence type="ECO:0000256" key="3">
    <source>
        <dbReference type="ARBA" id="ARBA00007812"/>
    </source>
</evidence>
<evidence type="ECO:0000256" key="8">
    <source>
        <dbReference type="ARBA" id="ARBA00023239"/>
    </source>
</evidence>
<evidence type="ECO:0000256" key="1">
    <source>
        <dbReference type="ARBA" id="ARBA00001920"/>
    </source>
</evidence>
<evidence type="ECO:0000256" key="2">
    <source>
        <dbReference type="ARBA" id="ARBA00001964"/>
    </source>
</evidence>
<dbReference type="GO" id="GO:0030976">
    <property type="term" value="F:thiamine pyrophosphate binding"/>
    <property type="evidence" value="ECO:0007669"/>
    <property type="project" value="InterPro"/>
</dbReference>
<dbReference type="InterPro" id="IPR029035">
    <property type="entry name" value="DHS-like_NAD/FAD-binding_dom"/>
</dbReference>
<dbReference type="GO" id="GO:0004737">
    <property type="term" value="F:pyruvate decarboxylase activity"/>
    <property type="evidence" value="ECO:0007669"/>
    <property type="project" value="TreeGrafter"/>
</dbReference>
<dbReference type="Gene3D" id="3.40.50.1220">
    <property type="entry name" value="TPP-binding domain"/>
    <property type="match status" value="1"/>
</dbReference>
<keyword evidence="15" id="KW-1185">Reference proteome</keyword>
<evidence type="ECO:0000259" key="11">
    <source>
        <dbReference type="Pfam" id="PF00205"/>
    </source>
</evidence>
<dbReference type="FunFam" id="3.40.50.970:FF:000024">
    <property type="entry name" value="Pyruvate decarboxylase isozyme"/>
    <property type="match status" value="1"/>
</dbReference>
<dbReference type="InterPro" id="IPR012000">
    <property type="entry name" value="Thiamin_PyroP_enz_cen_dom"/>
</dbReference>
<feature type="binding site" evidence="9">
    <location>
        <position position="449"/>
    </location>
    <ligand>
        <name>Mg(2+)</name>
        <dbReference type="ChEBI" id="CHEBI:18420"/>
    </ligand>
</feature>